<protein>
    <submittedName>
        <fullName evidence="2">Iron-sulfur cluster insertion protein ErpA</fullName>
    </submittedName>
</protein>
<dbReference type="RefSeq" id="WP_379875585.1">
    <property type="nucleotide sequence ID" value="NZ_JBHUIP010000004.1"/>
</dbReference>
<evidence type="ECO:0000313" key="2">
    <source>
        <dbReference type="EMBL" id="MFD2262628.1"/>
    </source>
</evidence>
<dbReference type="InterPro" id="IPR016092">
    <property type="entry name" value="ATAP"/>
</dbReference>
<dbReference type="InterPro" id="IPR017870">
    <property type="entry name" value="FeS_cluster_insertion_CS"/>
</dbReference>
<keyword evidence="3" id="KW-1185">Reference proteome</keyword>
<proteinExistence type="predicted"/>
<feature type="domain" description="Core" evidence="1">
    <location>
        <begin position="12"/>
        <end position="110"/>
    </location>
</feature>
<name>A0ABW5DND2_9PROT</name>
<sequence>MSAIETTDTVLLSDSAARRIAKLASSEGPNTRFRVSITGGGCSGFQYNFSFDSELSDEDKVFQKNDAQMVIDETSLDLMKGSMVDFIEDLSGSYFQIKNPQAAASCGCGNSFSPV</sequence>
<dbReference type="Gene3D" id="2.60.300.12">
    <property type="entry name" value="HesB-like domain"/>
    <property type="match status" value="1"/>
</dbReference>
<dbReference type="PROSITE" id="PS01152">
    <property type="entry name" value="HESB"/>
    <property type="match status" value="1"/>
</dbReference>
<evidence type="ECO:0000259" key="1">
    <source>
        <dbReference type="Pfam" id="PF01521"/>
    </source>
</evidence>
<dbReference type="NCBIfam" id="TIGR00049">
    <property type="entry name" value="iron-sulfur cluster assembly accessory protein"/>
    <property type="match status" value="1"/>
</dbReference>
<dbReference type="Proteomes" id="UP001597295">
    <property type="component" value="Unassembled WGS sequence"/>
</dbReference>
<dbReference type="SUPFAM" id="SSF89360">
    <property type="entry name" value="HesB-like domain"/>
    <property type="match status" value="1"/>
</dbReference>
<organism evidence="2 3">
    <name type="scientific">Lacibacterium aquatile</name>
    <dbReference type="NCBI Taxonomy" id="1168082"/>
    <lineage>
        <taxon>Bacteria</taxon>
        <taxon>Pseudomonadati</taxon>
        <taxon>Pseudomonadota</taxon>
        <taxon>Alphaproteobacteria</taxon>
        <taxon>Rhodospirillales</taxon>
        <taxon>Rhodospirillaceae</taxon>
    </lineage>
</organism>
<dbReference type="NCBIfam" id="NF010147">
    <property type="entry name" value="PRK13623.1"/>
    <property type="match status" value="1"/>
</dbReference>
<dbReference type="PANTHER" id="PTHR43011">
    <property type="entry name" value="IRON-SULFUR CLUSTER ASSEMBLY 2 HOMOLOG, MITOCHONDRIAL"/>
    <property type="match status" value="1"/>
</dbReference>
<evidence type="ECO:0000313" key="3">
    <source>
        <dbReference type="Proteomes" id="UP001597295"/>
    </source>
</evidence>
<gene>
    <name evidence="2" type="primary">erpA</name>
    <name evidence="2" type="ORF">ACFSM5_06990</name>
</gene>
<dbReference type="PANTHER" id="PTHR43011:SF1">
    <property type="entry name" value="IRON-SULFUR CLUSTER ASSEMBLY 2 HOMOLOG, MITOCHONDRIAL"/>
    <property type="match status" value="1"/>
</dbReference>
<dbReference type="InterPro" id="IPR035903">
    <property type="entry name" value="HesB-like_dom_sf"/>
</dbReference>
<reference evidence="3" key="1">
    <citation type="journal article" date="2019" name="Int. J. Syst. Evol. Microbiol.">
        <title>The Global Catalogue of Microorganisms (GCM) 10K type strain sequencing project: providing services to taxonomists for standard genome sequencing and annotation.</title>
        <authorList>
            <consortium name="The Broad Institute Genomics Platform"/>
            <consortium name="The Broad Institute Genome Sequencing Center for Infectious Disease"/>
            <person name="Wu L."/>
            <person name="Ma J."/>
        </authorList>
    </citation>
    <scope>NUCLEOTIDE SEQUENCE [LARGE SCALE GENOMIC DNA]</scope>
    <source>
        <strain evidence="3">CGMCC 1.19062</strain>
    </source>
</reference>
<dbReference type="InterPro" id="IPR000361">
    <property type="entry name" value="ATAP_core_dom"/>
</dbReference>
<dbReference type="EMBL" id="JBHUIP010000004">
    <property type="protein sequence ID" value="MFD2262628.1"/>
    <property type="molecule type" value="Genomic_DNA"/>
</dbReference>
<comment type="caution">
    <text evidence="2">The sequence shown here is derived from an EMBL/GenBank/DDBJ whole genome shotgun (WGS) entry which is preliminary data.</text>
</comment>
<dbReference type="Pfam" id="PF01521">
    <property type="entry name" value="Fe-S_biosyn"/>
    <property type="match status" value="1"/>
</dbReference>
<accession>A0ABW5DND2</accession>